<evidence type="ECO:0000313" key="1">
    <source>
        <dbReference type="EMBL" id="KAF2415403.1"/>
    </source>
</evidence>
<name>A0A9P4TS35_9PEZI</name>
<proteinExistence type="predicted"/>
<organism evidence="1 2">
    <name type="scientific">Tothia fuscella</name>
    <dbReference type="NCBI Taxonomy" id="1048955"/>
    <lineage>
        <taxon>Eukaryota</taxon>
        <taxon>Fungi</taxon>
        <taxon>Dikarya</taxon>
        <taxon>Ascomycota</taxon>
        <taxon>Pezizomycotina</taxon>
        <taxon>Dothideomycetes</taxon>
        <taxon>Pleosporomycetidae</taxon>
        <taxon>Venturiales</taxon>
        <taxon>Cylindrosympodiaceae</taxon>
        <taxon>Tothia</taxon>
    </lineage>
</organism>
<gene>
    <name evidence="1" type="ORF">EJ08DRAFT_164089</name>
</gene>
<comment type="caution">
    <text evidence="1">The sequence shown here is derived from an EMBL/GenBank/DDBJ whole genome shotgun (WGS) entry which is preliminary data.</text>
</comment>
<sequence>MVICVFSLANFSLANTPTAIPNHLQPTSATIRASRSRHKQLPVSSGIPLFAPIIGSLSIDPINLRDDSILARMPFAKRNRHPPLGKASLDGYILM</sequence>
<dbReference type="Proteomes" id="UP000800235">
    <property type="component" value="Unassembled WGS sequence"/>
</dbReference>
<dbReference type="EMBL" id="MU007213">
    <property type="protein sequence ID" value="KAF2415403.1"/>
    <property type="molecule type" value="Genomic_DNA"/>
</dbReference>
<accession>A0A9P4TS35</accession>
<protein>
    <submittedName>
        <fullName evidence="1">Uncharacterized protein</fullName>
    </submittedName>
</protein>
<reference evidence="1" key="1">
    <citation type="journal article" date="2020" name="Stud. Mycol.">
        <title>101 Dothideomycetes genomes: a test case for predicting lifestyles and emergence of pathogens.</title>
        <authorList>
            <person name="Haridas S."/>
            <person name="Albert R."/>
            <person name="Binder M."/>
            <person name="Bloem J."/>
            <person name="Labutti K."/>
            <person name="Salamov A."/>
            <person name="Andreopoulos B."/>
            <person name="Baker S."/>
            <person name="Barry K."/>
            <person name="Bills G."/>
            <person name="Bluhm B."/>
            <person name="Cannon C."/>
            <person name="Castanera R."/>
            <person name="Culley D."/>
            <person name="Daum C."/>
            <person name="Ezra D."/>
            <person name="Gonzalez J."/>
            <person name="Henrissat B."/>
            <person name="Kuo A."/>
            <person name="Liang C."/>
            <person name="Lipzen A."/>
            <person name="Lutzoni F."/>
            <person name="Magnuson J."/>
            <person name="Mondo S."/>
            <person name="Nolan M."/>
            <person name="Ohm R."/>
            <person name="Pangilinan J."/>
            <person name="Park H.-J."/>
            <person name="Ramirez L."/>
            <person name="Alfaro M."/>
            <person name="Sun H."/>
            <person name="Tritt A."/>
            <person name="Yoshinaga Y."/>
            <person name="Zwiers L.-H."/>
            <person name="Turgeon B."/>
            <person name="Goodwin S."/>
            <person name="Spatafora J."/>
            <person name="Crous P."/>
            <person name="Grigoriev I."/>
        </authorList>
    </citation>
    <scope>NUCLEOTIDE SEQUENCE</scope>
    <source>
        <strain evidence="1">CBS 130266</strain>
    </source>
</reference>
<evidence type="ECO:0000313" key="2">
    <source>
        <dbReference type="Proteomes" id="UP000800235"/>
    </source>
</evidence>
<dbReference type="AlphaFoldDB" id="A0A9P4TS35"/>
<keyword evidence="2" id="KW-1185">Reference proteome</keyword>